<dbReference type="GO" id="GO:0016301">
    <property type="term" value="F:kinase activity"/>
    <property type="evidence" value="ECO:0007669"/>
    <property type="project" value="UniProtKB-KW"/>
</dbReference>
<protein>
    <recommendedName>
        <fullName evidence="2">histidine kinase</fullName>
        <ecNumber evidence="2">2.7.13.3</ecNumber>
    </recommendedName>
</protein>
<keyword evidence="9" id="KW-0812">Transmembrane</keyword>
<dbReference type="PANTHER" id="PTHR24421">
    <property type="entry name" value="NITRATE/NITRITE SENSOR PROTEIN NARX-RELATED"/>
    <property type="match status" value="1"/>
</dbReference>
<dbReference type="InterPro" id="IPR011712">
    <property type="entry name" value="Sig_transdc_His_kin_sub3_dim/P"/>
</dbReference>
<dbReference type="EC" id="2.7.13.3" evidence="2"/>
<keyword evidence="3" id="KW-0597">Phosphoprotein</keyword>
<sequence>MTSSAPALTRWGIAWRFVLAALIGALAWSELAIWQWREARSWFWLDLALGLTCLVVAWWRREHPVVVTTVITLATAVSASAGGAATLALFSLATRRRWREIVPLAILSFVAGVVLTAFDPTVDVEAVIIYPLIAVVVGFTIGWGMYVGSRRELLQSLRDRARTAETEQAARIAQARTAERARIAREMHDVLAHRISLVTMHAGALTYRSDLEPTQVRETAGLIRSTAHQALVELREVLGVLREDAGDAVPEPPQPDASDLATLLEEARDGGMRLLVHTEDVDLDVVPPTVGRTAYRLVQEALTNARKHAPDTLVQVRIAGRAGESLEISVRNRLPLGPTAAVPASGLGLVGLQERAELAGGTLRHRLEHDSFVLEGALPWPP</sequence>
<organism evidence="11 12">
    <name type="scientific">Aeromicrobium halocynthiae</name>
    <dbReference type="NCBI Taxonomy" id="560557"/>
    <lineage>
        <taxon>Bacteria</taxon>
        <taxon>Bacillati</taxon>
        <taxon>Actinomycetota</taxon>
        <taxon>Actinomycetes</taxon>
        <taxon>Propionibacteriales</taxon>
        <taxon>Nocardioidaceae</taxon>
        <taxon>Aeromicrobium</taxon>
    </lineage>
</organism>
<keyword evidence="9" id="KW-1133">Transmembrane helix</keyword>
<comment type="catalytic activity">
    <reaction evidence="1">
        <text>ATP + protein L-histidine = ADP + protein N-phospho-L-histidine.</text>
        <dbReference type="EC" id="2.7.13.3"/>
    </reaction>
</comment>
<keyword evidence="8" id="KW-0902">Two-component regulatory system</keyword>
<feature type="transmembrane region" description="Helical" evidence="9">
    <location>
        <begin position="128"/>
        <end position="148"/>
    </location>
</feature>
<dbReference type="InterPro" id="IPR036890">
    <property type="entry name" value="HATPase_C_sf"/>
</dbReference>
<evidence type="ECO:0000256" key="3">
    <source>
        <dbReference type="ARBA" id="ARBA00022553"/>
    </source>
</evidence>
<evidence type="ECO:0000256" key="9">
    <source>
        <dbReference type="SAM" id="Phobius"/>
    </source>
</evidence>
<evidence type="ECO:0000256" key="2">
    <source>
        <dbReference type="ARBA" id="ARBA00012438"/>
    </source>
</evidence>
<dbReference type="EMBL" id="BAAAPY010000006">
    <property type="protein sequence ID" value="GAA2079322.1"/>
    <property type="molecule type" value="Genomic_DNA"/>
</dbReference>
<accession>A0ABN2W0E8</accession>
<evidence type="ECO:0000256" key="6">
    <source>
        <dbReference type="ARBA" id="ARBA00022777"/>
    </source>
</evidence>
<dbReference type="Proteomes" id="UP001501480">
    <property type="component" value="Unassembled WGS sequence"/>
</dbReference>
<evidence type="ECO:0000256" key="8">
    <source>
        <dbReference type="ARBA" id="ARBA00023012"/>
    </source>
</evidence>
<reference evidence="11 12" key="1">
    <citation type="journal article" date="2019" name="Int. J. Syst. Evol. Microbiol.">
        <title>The Global Catalogue of Microorganisms (GCM) 10K type strain sequencing project: providing services to taxonomists for standard genome sequencing and annotation.</title>
        <authorList>
            <consortium name="The Broad Institute Genomics Platform"/>
            <consortium name="The Broad Institute Genome Sequencing Center for Infectious Disease"/>
            <person name="Wu L."/>
            <person name="Ma J."/>
        </authorList>
    </citation>
    <scope>NUCLEOTIDE SEQUENCE [LARGE SCALE GENOMIC DNA]</scope>
    <source>
        <strain evidence="11 12">JCM 15749</strain>
    </source>
</reference>
<evidence type="ECO:0000256" key="4">
    <source>
        <dbReference type="ARBA" id="ARBA00022679"/>
    </source>
</evidence>
<keyword evidence="5" id="KW-0547">Nucleotide-binding</keyword>
<evidence type="ECO:0000313" key="11">
    <source>
        <dbReference type="EMBL" id="GAA2079322.1"/>
    </source>
</evidence>
<dbReference type="Pfam" id="PF07730">
    <property type="entry name" value="HisKA_3"/>
    <property type="match status" value="1"/>
</dbReference>
<dbReference type="Gene3D" id="1.20.5.1930">
    <property type="match status" value="1"/>
</dbReference>
<keyword evidence="6 11" id="KW-0418">Kinase</keyword>
<proteinExistence type="predicted"/>
<evidence type="ECO:0000256" key="5">
    <source>
        <dbReference type="ARBA" id="ARBA00022741"/>
    </source>
</evidence>
<evidence type="ECO:0000313" key="12">
    <source>
        <dbReference type="Proteomes" id="UP001501480"/>
    </source>
</evidence>
<dbReference type="PANTHER" id="PTHR24421:SF10">
    <property type="entry name" value="NITRATE_NITRITE SENSOR PROTEIN NARQ"/>
    <property type="match status" value="1"/>
</dbReference>
<keyword evidence="7" id="KW-0067">ATP-binding</keyword>
<dbReference type="RefSeq" id="WP_344327426.1">
    <property type="nucleotide sequence ID" value="NZ_BAAAPY010000006.1"/>
</dbReference>
<dbReference type="InterPro" id="IPR050482">
    <property type="entry name" value="Sensor_HK_TwoCompSys"/>
</dbReference>
<keyword evidence="12" id="KW-1185">Reference proteome</keyword>
<name>A0ABN2W0E8_9ACTN</name>
<feature type="transmembrane region" description="Helical" evidence="9">
    <location>
        <begin position="65"/>
        <end position="90"/>
    </location>
</feature>
<keyword evidence="9" id="KW-0472">Membrane</keyword>
<dbReference type="Gene3D" id="3.30.565.10">
    <property type="entry name" value="Histidine kinase-like ATPase, C-terminal domain"/>
    <property type="match status" value="1"/>
</dbReference>
<dbReference type="SUPFAM" id="SSF55874">
    <property type="entry name" value="ATPase domain of HSP90 chaperone/DNA topoisomerase II/histidine kinase"/>
    <property type="match status" value="1"/>
</dbReference>
<evidence type="ECO:0000256" key="7">
    <source>
        <dbReference type="ARBA" id="ARBA00022840"/>
    </source>
</evidence>
<feature type="transmembrane region" description="Helical" evidence="9">
    <location>
        <begin position="102"/>
        <end position="122"/>
    </location>
</feature>
<feature type="domain" description="Signal transduction histidine kinase subgroup 3 dimerisation and phosphoacceptor" evidence="10">
    <location>
        <begin position="179"/>
        <end position="244"/>
    </location>
</feature>
<gene>
    <name evidence="11" type="ORF">GCM10009821_19280</name>
</gene>
<evidence type="ECO:0000256" key="1">
    <source>
        <dbReference type="ARBA" id="ARBA00000085"/>
    </source>
</evidence>
<dbReference type="CDD" id="cd16917">
    <property type="entry name" value="HATPase_UhpB-NarQ-NarX-like"/>
    <property type="match status" value="1"/>
</dbReference>
<feature type="transmembrane region" description="Helical" evidence="9">
    <location>
        <begin position="13"/>
        <end position="34"/>
    </location>
</feature>
<comment type="caution">
    <text evidence="11">The sequence shown here is derived from an EMBL/GenBank/DDBJ whole genome shotgun (WGS) entry which is preliminary data.</text>
</comment>
<evidence type="ECO:0000259" key="10">
    <source>
        <dbReference type="Pfam" id="PF07730"/>
    </source>
</evidence>
<feature type="transmembrane region" description="Helical" evidence="9">
    <location>
        <begin position="41"/>
        <end position="59"/>
    </location>
</feature>
<keyword evidence="4" id="KW-0808">Transferase</keyword>